<dbReference type="Proteomes" id="UP000263900">
    <property type="component" value="Chromosome"/>
</dbReference>
<dbReference type="InterPro" id="IPR018967">
    <property type="entry name" value="FeS-contain_CDGSH-typ"/>
</dbReference>
<dbReference type="InterPro" id="IPR042216">
    <property type="entry name" value="MitoNEET_CISD"/>
</dbReference>
<dbReference type="OrthoDB" id="9795032at2"/>
<evidence type="ECO:0000256" key="4">
    <source>
        <dbReference type="ARBA" id="ARBA00023014"/>
    </source>
</evidence>
<dbReference type="EMBL" id="CP032157">
    <property type="protein sequence ID" value="AXY77264.1"/>
    <property type="molecule type" value="Genomic_DNA"/>
</dbReference>
<proteinExistence type="predicted"/>
<dbReference type="GO" id="GO:0046872">
    <property type="term" value="F:metal ion binding"/>
    <property type="evidence" value="ECO:0007669"/>
    <property type="project" value="UniProtKB-KW"/>
</dbReference>
<accession>A0A3B7MRU6</accession>
<dbReference type="Gene3D" id="3.40.5.90">
    <property type="entry name" value="CDGSH iron-sulfur domain, mitoNEET-type"/>
    <property type="match status" value="1"/>
</dbReference>
<evidence type="ECO:0000256" key="3">
    <source>
        <dbReference type="ARBA" id="ARBA00023004"/>
    </source>
</evidence>
<evidence type="ECO:0000313" key="7">
    <source>
        <dbReference type="Proteomes" id="UP000263900"/>
    </source>
</evidence>
<dbReference type="InterPro" id="IPR010693">
    <property type="entry name" value="Divergent_4Fe-4S_mono-cluster"/>
</dbReference>
<dbReference type="Pfam" id="PF09360">
    <property type="entry name" value="zf-CDGSH"/>
    <property type="match status" value="1"/>
</dbReference>
<dbReference type="AlphaFoldDB" id="A0A3B7MRU6"/>
<evidence type="ECO:0000259" key="5">
    <source>
        <dbReference type="SMART" id="SM00704"/>
    </source>
</evidence>
<reference evidence="6 7" key="1">
    <citation type="submission" date="2018-09" db="EMBL/GenBank/DDBJ databases">
        <title>Genome sequencing of strain 6GH32-13.</title>
        <authorList>
            <person name="Weon H.-Y."/>
            <person name="Heo J."/>
            <person name="Kwon S.-W."/>
        </authorList>
    </citation>
    <scope>NUCLEOTIDE SEQUENCE [LARGE SCALE GENOMIC DNA]</scope>
    <source>
        <strain evidence="6 7">5GH32-13</strain>
    </source>
</reference>
<dbReference type="KEGG" id="pseg:D3H65_26225"/>
<feature type="domain" description="Iron-binding zinc finger CDGSH type" evidence="5">
    <location>
        <begin position="105"/>
        <end position="142"/>
    </location>
</feature>
<evidence type="ECO:0000313" key="6">
    <source>
        <dbReference type="EMBL" id="AXY77264.1"/>
    </source>
</evidence>
<sequence>MVEKKYTNNEVTVVWKPEQCIHSKICWHNLKEVFDPTKRPWVNIQGASTERIIDQVRHCPSGALSYYMNNAAETTKDPVAEAAQILKVEVTPRGPYIINTECVILHADGREEVKKGTVALCRCGSSNNKPYCDGRHNEIDFEG</sequence>
<keyword evidence="7" id="KW-1185">Reference proteome</keyword>
<keyword evidence="2" id="KW-0479">Metal-binding</keyword>
<organism evidence="6 7">
    <name type="scientific">Paraflavitalea soli</name>
    <dbReference type="NCBI Taxonomy" id="2315862"/>
    <lineage>
        <taxon>Bacteria</taxon>
        <taxon>Pseudomonadati</taxon>
        <taxon>Bacteroidota</taxon>
        <taxon>Chitinophagia</taxon>
        <taxon>Chitinophagales</taxon>
        <taxon>Chitinophagaceae</taxon>
        <taxon>Paraflavitalea</taxon>
    </lineage>
</organism>
<evidence type="ECO:0000256" key="1">
    <source>
        <dbReference type="ARBA" id="ARBA00022714"/>
    </source>
</evidence>
<keyword evidence="4" id="KW-0411">Iron-sulfur</keyword>
<name>A0A3B7MRU6_9BACT</name>
<evidence type="ECO:0000256" key="2">
    <source>
        <dbReference type="ARBA" id="ARBA00022723"/>
    </source>
</evidence>
<dbReference type="GO" id="GO:0051537">
    <property type="term" value="F:2 iron, 2 sulfur cluster binding"/>
    <property type="evidence" value="ECO:0007669"/>
    <property type="project" value="UniProtKB-KW"/>
</dbReference>
<dbReference type="GO" id="GO:0005737">
    <property type="term" value="C:cytoplasm"/>
    <property type="evidence" value="ECO:0007669"/>
    <property type="project" value="UniProtKB-ARBA"/>
</dbReference>
<dbReference type="SMART" id="SM00704">
    <property type="entry name" value="ZnF_CDGSH"/>
    <property type="match status" value="1"/>
</dbReference>
<gene>
    <name evidence="6" type="ORF">D3H65_26225</name>
</gene>
<dbReference type="Pfam" id="PF06902">
    <property type="entry name" value="Fer4_19"/>
    <property type="match status" value="1"/>
</dbReference>
<keyword evidence="3" id="KW-0408">Iron</keyword>
<protein>
    <recommendedName>
        <fullName evidence="5">Iron-binding zinc finger CDGSH type domain-containing protein</fullName>
    </recommendedName>
</protein>
<keyword evidence="1" id="KW-0001">2Fe-2S</keyword>